<sequence length="213" mass="23002">MTLPLPPLPPTGEDEDYRPGGRSMVELLAEEHDQIVALCGELTNDVAPERRSQVAEVLTATVARHLSGEEQYLYPTVRSALPDGGPLADREIAADNQMLRTLRELSSVTPTETRFDQLAGEVAGQLLRHTETASTQIFPALRSAASDAELIRLGNRVEIAEEAAPTRPHPAAPATPPWNRVVEPALGVVDKVRDAVSGRPTYVDDLTPPPPPT</sequence>
<feature type="compositionally biased region" description="Pro residues" evidence="1">
    <location>
        <begin position="1"/>
        <end position="10"/>
    </location>
</feature>
<feature type="region of interest" description="Disordered" evidence="1">
    <location>
        <begin position="1"/>
        <end position="21"/>
    </location>
</feature>
<evidence type="ECO:0000313" key="3">
    <source>
        <dbReference type="EMBL" id="MBE1490309.1"/>
    </source>
</evidence>
<protein>
    <submittedName>
        <fullName evidence="3">Hemerythrin superfamily protein</fullName>
    </submittedName>
</protein>
<dbReference type="EMBL" id="JADBEB010000001">
    <property type="protein sequence ID" value="MBE1490309.1"/>
    <property type="molecule type" value="Genomic_DNA"/>
</dbReference>
<keyword evidence="4" id="KW-1185">Reference proteome</keyword>
<dbReference type="PANTHER" id="PTHR35585">
    <property type="entry name" value="HHE DOMAIN PROTEIN (AFU_ORTHOLOGUE AFUA_4G00730)"/>
    <property type="match status" value="1"/>
</dbReference>
<gene>
    <name evidence="3" type="ORF">H4W31_005947</name>
</gene>
<dbReference type="Pfam" id="PF01814">
    <property type="entry name" value="Hemerythrin"/>
    <property type="match status" value="1"/>
</dbReference>
<dbReference type="Gene3D" id="1.20.120.520">
    <property type="entry name" value="nmb1532 protein domain like"/>
    <property type="match status" value="1"/>
</dbReference>
<dbReference type="RefSeq" id="WP_192769626.1">
    <property type="nucleotide sequence ID" value="NZ_JADBEB010000001.1"/>
</dbReference>
<accession>A0A927M9H6</accession>
<evidence type="ECO:0000256" key="1">
    <source>
        <dbReference type="SAM" id="MobiDB-lite"/>
    </source>
</evidence>
<evidence type="ECO:0000313" key="4">
    <source>
        <dbReference type="Proteomes" id="UP000649753"/>
    </source>
</evidence>
<dbReference type="InterPro" id="IPR012312">
    <property type="entry name" value="Hemerythrin-like"/>
</dbReference>
<feature type="domain" description="Hemerythrin-like" evidence="2">
    <location>
        <begin position="24"/>
        <end position="141"/>
    </location>
</feature>
<evidence type="ECO:0000259" key="2">
    <source>
        <dbReference type="Pfam" id="PF01814"/>
    </source>
</evidence>
<proteinExistence type="predicted"/>
<dbReference type="Proteomes" id="UP000649753">
    <property type="component" value="Unassembled WGS sequence"/>
</dbReference>
<reference evidence="3" key="1">
    <citation type="submission" date="2020-10" db="EMBL/GenBank/DDBJ databases">
        <title>Sequencing the genomes of 1000 actinobacteria strains.</title>
        <authorList>
            <person name="Klenk H.-P."/>
        </authorList>
    </citation>
    <scope>NUCLEOTIDE SEQUENCE</scope>
    <source>
        <strain evidence="3">DSM 46832</strain>
    </source>
</reference>
<name>A0A927M9H6_9ACTN</name>
<dbReference type="AlphaFoldDB" id="A0A927M9H6"/>
<comment type="caution">
    <text evidence="3">The sequence shown here is derived from an EMBL/GenBank/DDBJ whole genome shotgun (WGS) entry which is preliminary data.</text>
</comment>
<dbReference type="PANTHER" id="PTHR35585:SF1">
    <property type="entry name" value="HHE DOMAIN PROTEIN (AFU_ORTHOLOGUE AFUA_4G00730)"/>
    <property type="match status" value="1"/>
</dbReference>
<organism evidence="3 4">
    <name type="scientific">Plantactinospora soyae</name>
    <dbReference type="NCBI Taxonomy" id="1544732"/>
    <lineage>
        <taxon>Bacteria</taxon>
        <taxon>Bacillati</taxon>
        <taxon>Actinomycetota</taxon>
        <taxon>Actinomycetes</taxon>
        <taxon>Micromonosporales</taxon>
        <taxon>Micromonosporaceae</taxon>
        <taxon>Plantactinospora</taxon>
    </lineage>
</organism>